<keyword evidence="1" id="KW-0472">Membrane</keyword>
<protein>
    <recommendedName>
        <fullName evidence="4">FAR1 domain-containing protein</fullName>
    </recommendedName>
</protein>
<organism evidence="2 3">
    <name type="scientific">Lactuca sativa</name>
    <name type="common">Garden lettuce</name>
    <dbReference type="NCBI Taxonomy" id="4236"/>
    <lineage>
        <taxon>Eukaryota</taxon>
        <taxon>Viridiplantae</taxon>
        <taxon>Streptophyta</taxon>
        <taxon>Embryophyta</taxon>
        <taxon>Tracheophyta</taxon>
        <taxon>Spermatophyta</taxon>
        <taxon>Magnoliopsida</taxon>
        <taxon>eudicotyledons</taxon>
        <taxon>Gunneridae</taxon>
        <taxon>Pentapetalae</taxon>
        <taxon>asterids</taxon>
        <taxon>campanulids</taxon>
        <taxon>Asterales</taxon>
        <taxon>Asteraceae</taxon>
        <taxon>Cichorioideae</taxon>
        <taxon>Cichorieae</taxon>
        <taxon>Lactucinae</taxon>
        <taxon>Lactuca</taxon>
    </lineage>
</organism>
<keyword evidence="1" id="KW-1133">Transmembrane helix</keyword>
<accession>A0A9R1VT01</accession>
<feature type="transmembrane region" description="Helical" evidence="1">
    <location>
        <begin position="9"/>
        <end position="27"/>
    </location>
</feature>
<dbReference type="PANTHER" id="PTHR46328:SF41">
    <property type="entry name" value="FAR1 DNA BINDING DOMAIN, FHY3_FAR1 FAMILY-RELATED"/>
    <property type="match status" value="1"/>
</dbReference>
<proteinExistence type="predicted"/>
<keyword evidence="1" id="KW-0812">Transmembrane</keyword>
<dbReference type="EMBL" id="NBSK02000004">
    <property type="protein sequence ID" value="KAJ0210330.1"/>
    <property type="molecule type" value="Genomic_DNA"/>
</dbReference>
<evidence type="ECO:0008006" key="4">
    <source>
        <dbReference type="Google" id="ProtNLM"/>
    </source>
</evidence>
<dbReference type="PANTHER" id="PTHR46328">
    <property type="entry name" value="FAR-RED IMPAIRED RESPONSIVE (FAR1) FAMILY PROTEIN-RELATED"/>
    <property type="match status" value="1"/>
</dbReference>
<gene>
    <name evidence="2" type="ORF">LSAT_V11C400218970</name>
</gene>
<reference evidence="2 3" key="1">
    <citation type="journal article" date="2017" name="Nat. Commun.">
        <title>Genome assembly with in vitro proximity ligation data and whole-genome triplication in lettuce.</title>
        <authorList>
            <person name="Reyes-Chin-Wo S."/>
            <person name="Wang Z."/>
            <person name="Yang X."/>
            <person name="Kozik A."/>
            <person name="Arikit S."/>
            <person name="Song C."/>
            <person name="Xia L."/>
            <person name="Froenicke L."/>
            <person name="Lavelle D.O."/>
            <person name="Truco M.J."/>
            <person name="Xia R."/>
            <person name="Zhu S."/>
            <person name="Xu C."/>
            <person name="Xu H."/>
            <person name="Xu X."/>
            <person name="Cox K."/>
            <person name="Korf I."/>
            <person name="Meyers B.C."/>
            <person name="Michelmore R.W."/>
        </authorList>
    </citation>
    <scope>NUCLEOTIDE SEQUENCE [LARGE SCALE GENOMIC DNA]</scope>
    <source>
        <strain evidence="3">cv. Salinas</strain>
        <tissue evidence="2">Seedlings</tissue>
    </source>
</reference>
<dbReference type="Proteomes" id="UP000235145">
    <property type="component" value="Unassembled WGS sequence"/>
</dbReference>
<comment type="caution">
    <text evidence="2">The sequence shown here is derived from an EMBL/GenBank/DDBJ whole genome shotgun (WGS) entry which is preliminary data.</text>
</comment>
<dbReference type="AlphaFoldDB" id="A0A9R1VT01"/>
<name>A0A9R1VT01_LACSA</name>
<evidence type="ECO:0000256" key="1">
    <source>
        <dbReference type="SAM" id="Phobius"/>
    </source>
</evidence>
<evidence type="ECO:0000313" key="2">
    <source>
        <dbReference type="EMBL" id="KAJ0210330.1"/>
    </source>
</evidence>
<sequence>MDFVNCTEFVNCFWLVIAIVKFLMYIMNQSEVDVHPIGTHITEDVDADDLSKETYEYENINEVDGNVKCDKDKVNDESIVRKVFDTIDYVYNFYNDYAFIHGLGIRIHTTLKNKDGDTSSGHEKKRRREVRIGCKAML</sequence>
<keyword evidence="3" id="KW-1185">Reference proteome</keyword>
<evidence type="ECO:0000313" key="3">
    <source>
        <dbReference type="Proteomes" id="UP000235145"/>
    </source>
</evidence>